<dbReference type="Proteomes" id="UP001285521">
    <property type="component" value="Unassembled WGS sequence"/>
</dbReference>
<organism evidence="1 2">
    <name type="scientific">Lentzea miocenica</name>
    <dbReference type="NCBI Taxonomy" id="3095431"/>
    <lineage>
        <taxon>Bacteria</taxon>
        <taxon>Bacillati</taxon>
        <taxon>Actinomycetota</taxon>
        <taxon>Actinomycetes</taxon>
        <taxon>Pseudonocardiales</taxon>
        <taxon>Pseudonocardiaceae</taxon>
        <taxon>Lentzea</taxon>
    </lineage>
</organism>
<protein>
    <recommendedName>
        <fullName evidence="3">(2Fe-2S) ferredoxin domain-containing protein</fullName>
    </recommendedName>
</protein>
<evidence type="ECO:0008006" key="3">
    <source>
        <dbReference type="Google" id="ProtNLM"/>
    </source>
</evidence>
<proteinExistence type="predicted"/>
<comment type="caution">
    <text evidence="1">The sequence shown here is derived from an EMBL/GenBank/DDBJ whole genome shotgun (WGS) entry which is preliminary data.</text>
</comment>
<keyword evidence="2" id="KW-1185">Reference proteome</keyword>
<gene>
    <name evidence="1" type="ORF">SK803_10180</name>
</gene>
<evidence type="ECO:0000313" key="2">
    <source>
        <dbReference type="Proteomes" id="UP001285521"/>
    </source>
</evidence>
<dbReference type="RefSeq" id="WP_319965582.1">
    <property type="nucleotide sequence ID" value="NZ_JAXAVW010000006.1"/>
</dbReference>
<sequence>MTSRITVCRGCCCGTERKHPDVDHDRQLQVLRERLPSVRVADCLDACEVSNVVVVQPTPAARAAGAKPVWVGSVLDDDAVHGVADWVDAGGPGLAVPPASISARIVATPLPARGMP</sequence>
<name>A0ABU4SXP0_9PSEU</name>
<evidence type="ECO:0000313" key="1">
    <source>
        <dbReference type="EMBL" id="MDX8030579.1"/>
    </source>
</evidence>
<accession>A0ABU4SXP0</accession>
<reference evidence="1 2" key="2">
    <citation type="submission" date="2023-11" db="EMBL/GenBank/DDBJ databases">
        <authorList>
            <person name="Lara A.C."/>
            <person name="Chronakova A."/>
        </authorList>
    </citation>
    <scope>NUCLEOTIDE SEQUENCE [LARGE SCALE GENOMIC DNA]</scope>
    <source>
        <strain evidence="1 2">BCCO 10_0856</strain>
    </source>
</reference>
<reference evidence="1 2" key="1">
    <citation type="submission" date="2023-11" db="EMBL/GenBank/DDBJ databases">
        <title>Lentzea sokolovensis, sp. nov., Lentzea kristufkii, sp. nov., and Lentzea miocenensis, sp. nov., rare actinobacteria from Sokolov Coal Basin, Miocene lacustrine sediment, Czech Republic.</title>
        <authorList>
            <person name="Lara A."/>
            <person name="Kotroba L."/>
            <person name="Nouioui I."/>
            <person name="Neumann-Schaal M."/>
            <person name="Mast Y."/>
            <person name="Chronakova A."/>
        </authorList>
    </citation>
    <scope>NUCLEOTIDE SEQUENCE [LARGE SCALE GENOMIC DNA]</scope>
    <source>
        <strain evidence="1 2">BCCO 10_0856</strain>
    </source>
</reference>
<dbReference type="EMBL" id="JAXAVW010000006">
    <property type="protein sequence ID" value="MDX8030579.1"/>
    <property type="molecule type" value="Genomic_DNA"/>
</dbReference>